<dbReference type="GO" id="GO:0009116">
    <property type="term" value="P:nucleoside metabolic process"/>
    <property type="evidence" value="ECO:0007669"/>
    <property type="project" value="InterPro"/>
</dbReference>
<dbReference type="Proteomes" id="UP000007374">
    <property type="component" value="Unassembled WGS sequence"/>
</dbReference>
<dbReference type="Gene3D" id="3.40.50.1580">
    <property type="entry name" value="Nucleoside phosphorylase domain"/>
    <property type="match status" value="1"/>
</dbReference>
<dbReference type="PANTHER" id="PTHR43691:SF11">
    <property type="entry name" value="FI09636P-RELATED"/>
    <property type="match status" value="1"/>
</dbReference>
<dbReference type="GO" id="GO:0005829">
    <property type="term" value="C:cytosol"/>
    <property type="evidence" value="ECO:0007669"/>
    <property type="project" value="TreeGrafter"/>
</dbReference>
<dbReference type="AlphaFoldDB" id="K2NUN8"/>
<comment type="catalytic activity">
    <reaction evidence="3">
        <text>uridine + phosphate = alpha-D-ribose 1-phosphate + uracil</text>
        <dbReference type="Rhea" id="RHEA:24388"/>
        <dbReference type="ChEBI" id="CHEBI:16704"/>
        <dbReference type="ChEBI" id="CHEBI:17568"/>
        <dbReference type="ChEBI" id="CHEBI:43474"/>
        <dbReference type="ChEBI" id="CHEBI:57720"/>
        <dbReference type="EC" id="2.4.2.3"/>
    </reaction>
</comment>
<dbReference type="EMBL" id="AMSI01000004">
    <property type="protein sequence ID" value="EKF43050.1"/>
    <property type="molecule type" value="Genomic_DNA"/>
</dbReference>
<dbReference type="SUPFAM" id="SSF53167">
    <property type="entry name" value="Purine and uridine phosphorylases"/>
    <property type="match status" value="1"/>
</dbReference>
<dbReference type="eggNOG" id="COG2820">
    <property type="taxonomic scope" value="Bacteria"/>
</dbReference>
<protein>
    <recommendedName>
        <fullName evidence="2">Uridine phosphorylase</fullName>
        <ecNumber evidence="1">2.4.2.3</ecNumber>
    </recommendedName>
</protein>
<dbReference type="InterPro" id="IPR000845">
    <property type="entry name" value="Nucleoside_phosphorylase_d"/>
</dbReference>
<organism evidence="6 7">
    <name type="scientific">Nitratireductor indicus C115</name>
    <dbReference type="NCBI Taxonomy" id="1231190"/>
    <lineage>
        <taxon>Bacteria</taxon>
        <taxon>Pseudomonadati</taxon>
        <taxon>Pseudomonadota</taxon>
        <taxon>Alphaproteobacteria</taxon>
        <taxon>Hyphomicrobiales</taxon>
        <taxon>Phyllobacteriaceae</taxon>
        <taxon>Nitratireductor</taxon>
    </lineage>
</organism>
<sequence>MALKERSAIWPWRDGVPPHLPRPRTMPRAFLLPGDPARVDRAAEVLDDFRIVGQNREYRMGCGNWQGTLIGVCSTGIGGASTEIAMVELAAMGVDVTIRTGGMGALAADLSLGDFLIADEAVRNSGVASFYAGPGERVRAASSVVDALEEARKALGLPGRTGKPATADGYYRAQGRPDRPDGAGNPSLLDALAAKGADGVEMEAEVVLAAGAALGLKAGAVLAVHAHRRSDGWLEDYEKTQRDLLFIGARAAATVLATGPV</sequence>
<evidence type="ECO:0000259" key="5">
    <source>
        <dbReference type="Pfam" id="PF01048"/>
    </source>
</evidence>
<dbReference type="GO" id="GO:0004850">
    <property type="term" value="F:uridine phosphorylase activity"/>
    <property type="evidence" value="ECO:0007669"/>
    <property type="project" value="UniProtKB-EC"/>
</dbReference>
<comment type="caution">
    <text evidence="6">The sequence shown here is derived from an EMBL/GenBank/DDBJ whole genome shotgun (WGS) entry which is preliminary data.</text>
</comment>
<keyword evidence="7" id="KW-1185">Reference proteome</keyword>
<accession>K2NUN8</accession>
<dbReference type="OrthoDB" id="9782889at2"/>
<name>K2NUN8_9HYPH</name>
<dbReference type="STRING" id="721133.SAMN05216176_10586"/>
<evidence type="ECO:0000256" key="1">
    <source>
        <dbReference type="ARBA" id="ARBA00011888"/>
    </source>
</evidence>
<gene>
    <name evidence="6" type="ORF">NA8A_06934</name>
</gene>
<dbReference type="InterPro" id="IPR035994">
    <property type="entry name" value="Nucleoside_phosphorylase_sf"/>
</dbReference>
<feature type="region of interest" description="Disordered" evidence="4">
    <location>
        <begin position="157"/>
        <end position="185"/>
    </location>
</feature>
<dbReference type="Pfam" id="PF01048">
    <property type="entry name" value="PNP_UDP_1"/>
    <property type="match status" value="1"/>
</dbReference>
<evidence type="ECO:0000313" key="6">
    <source>
        <dbReference type="EMBL" id="EKF43050.1"/>
    </source>
</evidence>
<evidence type="ECO:0000256" key="2">
    <source>
        <dbReference type="ARBA" id="ARBA00021980"/>
    </source>
</evidence>
<dbReference type="EC" id="2.4.2.3" evidence="1"/>
<feature type="domain" description="Nucleoside phosphorylase" evidence="5">
    <location>
        <begin position="31"/>
        <end position="230"/>
    </location>
</feature>
<reference evidence="6 7" key="1">
    <citation type="journal article" date="2012" name="J. Bacteriol.">
        <title>Genome Sequence of Nitratireductor indicus Type Strain C115.</title>
        <authorList>
            <person name="Lai Q."/>
            <person name="Li G."/>
            <person name="Yu Z."/>
            <person name="Shao Z."/>
        </authorList>
    </citation>
    <scope>NUCLEOTIDE SEQUENCE [LARGE SCALE GENOMIC DNA]</scope>
    <source>
        <strain evidence="6 7">C115</strain>
    </source>
</reference>
<dbReference type="PANTHER" id="PTHR43691">
    <property type="entry name" value="URIDINE PHOSPHORYLASE"/>
    <property type="match status" value="1"/>
</dbReference>
<evidence type="ECO:0000313" key="7">
    <source>
        <dbReference type="Proteomes" id="UP000007374"/>
    </source>
</evidence>
<dbReference type="PATRIC" id="fig|1231190.3.peg.1457"/>
<evidence type="ECO:0000256" key="4">
    <source>
        <dbReference type="SAM" id="MobiDB-lite"/>
    </source>
</evidence>
<evidence type="ECO:0000256" key="3">
    <source>
        <dbReference type="ARBA" id="ARBA00048447"/>
    </source>
</evidence>
<proteinExistence type="predicted"/>